<feature type="region of interest" description="Disordered" evidence="1">
    <location>
        <begin position="35"/>
        <end position="60"/>
    </location>
</feature>
<comment type="caution">
    <text evidence="2">The sequence shown here is derived from an EMBL/GenBank/DDBJ whole genome shotgun (WGS) entry which is preliminary data.</text>
</comment>
<evidence type="ECO:0000313" key="2">
    <source>
        <dbReference type="EMBL" id="KAF8676965.1"/>
    </source>
</evidence>
<protein>
    <submittedName>
        <fullName evidence="2">Uncharacterized protein</fullName>
    </submittedName>
</protein>
<evidence type="ECO:0000256" key="1">
    <source>
        <dbReference type="SAM" id="MobiDB-lite"/>
    </source>
</evidence>
<feature type="region of interest" description="Disordered" evidence="1">
    <location>
        <begin position="129"/>
        <end position="201"/>
    </location>
</feature>
<feature type="compositionally biased region" description="Basic and acidic residues" evidence="1">
    <location>
        <begin position="129"/>
        <end position="142"/>
    </location>
</feature>
<gene>
    <name evidence="2" type="ORF">RHS04_06295</name>
</gene>
<organism evidence="2 3">
    <name type="scientific">Rhizoctonia solani</name>
    <dbReference type="NCBI Taxonomy" id="456999"/>
    <lineage>
        <taxon>Eukaryota</taxon>
        <taxon>Fungi</taxon>
        <taxon>Dikarya</taxon>
        <taxon>Basidiomycota</taxon>
        <taxon>Agaricomycotina</taxon>
        <taxon>Agaricomycetes</taxon>
        <taxon>Cantharellales</taxon>
        <taxon>Ceratobasidiaceae</taxon>
        <taxon>Rhizoctonia</taxon>
    </lineage>
</organism>
<proteinExistence type="predicted"/>
<accession>A0A8H7LIQ8</accession>
<evidence type="ECO:0000313" key="3">
    <source>
        <dbReference type="Proteomes" id="UP000650582"/>
    </source>
</evidence>
<dbReference type="EMBL" id="JACYCC010000041">
    <property type="protein sequence ID" value="KAF8676965.1"/>
    <property type="molecule type" value="Genomic_DNA"/>
</dbReference>
<dbReference type="Proteomes" id="UP000650582">
    <property type="component" value="Unassembled WGS sequence"/>
</dbReference>
<sequence>MSTSPQVVIRIFHHDDFTPLEPAFGPFLHRSNMMESDSDIDSNPHLSEGFTETDNDTPPETPLRAKIELTGENQCTQHRTKEAQNGSCGRTPVMPAPAHFSEPLQIATPDPIRPVPYAIRSFGCSKLEEDDRGYDSEREGRPGLRKFRSFQSLAIEQDKPAAKRPGLPTRATSFVVRQPGGGKSTVTSGPVTYHSPRFHKHGFQYSPRPPHLTPMVPINSNQPIPDIAGCSAEVPPLEDNFGHPLSPEEEAQLWSDLVTCPLEDADPPATDSKAKDRSNESTGLGLGLPVALEGGTWRMLATVPRQSAGMLDKSPRGHSNNLIADYSPGCANTPGIYPILYDDTDLSPLNLPQPLVSPAMTEWGNWDIFYEVDDKILYALEMGTWSDEMLAGINPML</sequence>
<reference evidence="2" key="1">
    <citation type="submission" date="2020-09" db="EMBL/GenBank/DDBJ databases">
        <title>Comparative genome analyses of four rice-infecting Rhizoctonia solani isolates reveal extensive enrichment of homogalacturonan modification genes.</title>
        <authorList>
            <person name="Lee D.-Y."/>
            <person name="Jeon J."/>
            <person name="Kim K.-T."/>
            <person name="Cheong K."/>
            <person name="Song H."/>
            <person name="Choi G."/>
            <person name="Ko J."/>
            <person name="Opiyo S.O."/>
            <person name="Zuo S."/>
            <person name="Madhav S."/>
            <person name="Lee Y.-H."/>
            <person name="Wang G.-L."/>
        </authorList>
    </citation>
    <scope>NUCLEOTIDE SEQUENCE</scope>
    <source>
        <strain evidence="2">AG1-IA YN-7</strain>
    </source>
</reference>
<name>A0A8H7LIQ8_9AGAM</name>
<dbReference type="AlphaFoldDB" id="A0A8H7LIQ8"/>
<feature type="region of interest" description="Disordered" evidence="1">
    <location>
        <begin position="263"/>
        <end position="286"/>
    </location>
</feature>